<sequence length="134" mass="15523">MSFYLMFFGTVLGFSGTTFFIFIMVYFGFTKKRYEEVLSRYLSSDLIMPDVYVVYSKGGFFTSLFVVGFFRKLLKNKTIKLGRGTKMPKISYEYVQSLPEPLKAWINRYYSMHMVAATLISVGFTLMFIDSLAS</sequence>
<keyword evidence="1" id="KW-1133">Transmembrane helix</keyword>
<feature type="transmembrane region" description="Helical" evidence="1">
    <location>
        <begin position="50"/>
        <end position="70"/>
    </location>
</feature>
<reference evidence="2 3" key="1">
    <citation type="submission" date="2019-07" db="EMBL/GenBank/DDBJ databases">
        <title>Serratia dokdonensis sp. nov., an elicitor of systemic resistance in Nicotiana Tabacum.</title>
        <authorList>
            <person name="Son J.-S."/>
            <person name="Hwang Y.-J."/>
            <person name="Lee S.-Y."/>
            <person name="Ghim S.-Y."/>
        </authorList>
    </citation>
    <scope>NUCLEOTIDE SEQUENCE [LARGE SCALE GENOMIC DNA]</scope>
    <source>
        <strain evidence="2 3">KUDC3025</strain>
    </source>
</reference>
<protein>
    <recommendedName>
        <fullName evidence="4">DUF3899 domain-containing protein</fullName>
    </recommendedName>
</protein>
<evidence type="ECO:0000256" key="1">
    <source>
        <dbReference type="SAM" id="Phobius"/>
    </source>
</evidence>
<keyword evidence="1" id="KW-0472">Membrane</keyword>
<keyword evidence="3" id="KW-1185">Reference proteome</keyword>
<dbReference type="EMBL" id="CP041764">
    <property type="protein sequence ID" value="QHA89956.1"/>
    <property type="molecule type" value="Genomic_DNA"/>
</dbReference>
<gene>
    <name evidence="2" type="ORF">FO014_18515</name>
</gene>
<organism evidence="2 3">
    <name type="scientific">Serratia rhizosphaerae</name>
    <dbReference type="NCBI Taxonomy" id="2597702"/>
    <lineage>
        <taxon>Bacteria</taxon>
        <taxon>Pseudomonadati</taxon>
        <taxon>Pseudomonadota</taxon>
        <taxon>Gammaproteobacteria</taxon>
        <taxon>Enterobacterales</taxon>
        <taxon>Yersiniaceae</taxon>
        <taxon>Serratia</taxon>
    </lineage>
</organism>
<feature type="transmembrane region" description="Helical" evidence="1">
    <location>
        <begin position="6"/>
        <end position="29"/>
    </location>
</feature>
<evidence type="ECO:0000313" key="3">
    <source>
        <dbReference type="Proteomes" id="UP000430368"/>
    </source>
</evidence>
<keyword evidence="1" id="KW-0812">Transmembrane</keyword>
<evidence type="ECO:0000313" key="2">
    <source>
        <dbReference type="EMBL" id="QHA89956.1"/>
    </source>
</evidence>
<proteinExistence type="predicted"/>
<name>A0ABX6GUI4_9GAMM</name>
<feature type="transmembrane region" description="Helical" evidence="1">
    <location>
        <begin position="109"/>
        <end position="129"/>
    </location>
</feature>
<accession>A0ABX6GUI4</accession>
<dbReference type="Proteomes" id="UP000430368">
    <property type="component" value="Chromosome"/>
</dbReference>
<evidence type="ECO:0008006" key="4">
    <source>
        <dbReference type="Google" id="ProtNLM"/>
    </source>
</evidence>